<gene>
    <name evidence="1" type="ORF">AKJ09_03270</name>
</gene>
<protein>
    <recommendedName>
        <fullName evidence="3">Intracellular proteinase inhibitor BsuPI domain-containing protein</fullName>
    </recommendedName>
</protein>
<organism evidence="1 2">
    <name type="scientific">Labilithrix luteola</name>
    <dbReference type="NCBI Taxonomy" id="1391654"/>
    <lineage>
        <taxon>Bacteria</taxon>
        <taxon>Pseudomonadati</taxon>
        <taxon>Myxococcota</taxon>
        <taxon>Polyangia</taxon>
        <taxon>Polyangiales</taxon>
        <taxon>Labilitrichaceae</taxon>
        <taxon>Labilithrix</taxon>
    </lineage>
</organism>
<name>A0A0K1PT93_9BACT</name>
<evidence type="ECO:0008006" key="3">
    <source>
        <dbReference type="Google" id="ProtNLM"/>
    </source>
</evidence>
<dbReference type="KEGG" id="llu:AKJ09_03270"/>
<sequence>MVPIAEACRGELLTLDAELSACACNESEYRVYDGGLSVRAGQSCGLPHPNEKSRPKIEVTADRAELASGEDTVVIVRVTNSGPEAAVYRVVNRHLWTRLVQSNGQPFPDAVHASGPYNDEAFFELAPSGTMELRLPASASYDRWVGSGPSAKPERAKMSPGPYAIEVFLGELGGERTRLVPIHVR</sequence>
<evidence type="ECO:0000313" key="2">
    <source>
        <dbReference type="Proteomes" id="UP000064967"/>
    </source>
</evidence>
<proteinExistence type="predicted"/>
<dbReference type="AlphaFoldDB" id="A0A0K1PT93"/>
<accession>A0A0K1PT93</accession>
<reference evidence="1 2" key="1">
    <citation type="submission" date="2015-08" db="EMBL/GenBank/DDBJ databases">
        <authorList>
            <person name="Babu N.S."/>
            <person name="Beckwith C.J."/>
            <person name="Beseler K.G."/>
            <person name="Brison A."/>
            <person name="Carone J.V."/>
            <person name="Caskin T.P."/>
            <person name="Diamond M."/>
            <person name="Durham M.E."/>
            <person name="Foxe J.M."/>
            <person name="Go M."/>
            <person name="Henderson B.A."/>
            <person name="Jones I.B."/>
            <person name="McGettigan J.A."/>
            <person name="Micheletti S.J."/>
            <person name="Nasrallah M.E."/>
            <person name="Ortiz D."/>
            <person name="Piller C.R."/>
            <person name="Privatt S.R."/>
            <person name="Schneider S.L."/>
            <person name="Sharp S."/>
            <person name="Smith T.C."/>
            <person name="Stanton J.D."/>
            <person name="Ullery H.E."/>
            <person name="Wilson R.J."/>
            <person name="Serrano M.G."/>
            <person name="Buck G."/>
            <person name="Lee V."/>
            <person name="Wang Y."/>
            <person name="Carvalho R."/>
            <person name="Voegtly L."/>
            <person name="Shi R."/>
            <person name="Duckworth R."/>
            <person name="Johnson A."/>
            <person name="Loviza R."/>
            <person name="Walstead R."/>
            <person name="Shah Z."/>
            <person name="Kiflezghi M."/>
            <person name="Wade K."/>
            <person name="Ball S.L."/>
            <person name="Bradley K.W."/>
            <person name="Asai D.J."/>
            <person name="Bowman C.A."/>
            <person name="Russell D.A."/>
            <person name="Pope W.H."/>
            <person name="Jacobs-Sera D."/>
            <person name="Hendrix R.W."/>
            <person name="Hatfull G.F."/>
        </authorList>
    </citation>
    <scope>NUCLEOTIDE SEQUENCE [LARGE SCALE GENOMIC DNA]</scope>
    <source>
        <strain evidence="1 2">DSM 27648</strain>
    </source>
</reference>
<dbReference type="Proteomes" id="UP000064967">
    <property type="component" value="Chromosome"/>
</dbReference>
<keyword evidence="2" id="KW-1185">Reference proteome</keyword>
<evidence type="ECO:0000313" key="1">
    <source>
        <dbReference type="EMBL" id="AKU96606.1"/>
    </source>
</evidence>
<dbReference type="RefSeq" id="WP_146647867.1">
    <property type="nucleotide sequence ID" value="NZ_CP012333.1"/>
</dbReference>
<dbReference type="EMBL" id="CP012333">
    <property type="protein sequence ID" value="AKU96606.1"/>
    <property type="molecule type" value="Genomic_DNA"/>
</dbReference>